<dbReference type="HOGENOM" id="CLU_408615_0_0_1"/>
<dbReference type="OrthoDB" id="409374at2759"/>
<dbReference type="STRING" id="5888.A0DF34"/>
<dbReference type="SUPFAM" id="SSF57184">
    <property type="entry name" value="Growth factor receptor domain"/>
    <property type="match status" value="2"/>
</dbReference>
<dbReference type="KEGG" id="ptm:GSPATT00039470001"/>
<keyword evidence="3" id="KW-1015">Disulfide bond</keyword>
<dbReference type="Pfam" id="PF13948">
    <property type="entry name" value="DUF4215"/>
    <property type="match status" value="3"/>
</dbReference>
<keyword evidence="4" id="KW-0472">Membrane</keyword>
<protein>
    <recommendedName>
        <fullName evidence="7">Insulin-like growth factor binding protein, N-terminal</fullName>
    </recommendedName>
</protein>
<feature type="transmembrane region" description="Helical" evidence="4">
    <location>
        <begin position="506"/>
        <end position="525"/>
    </location>
</feature>
<dbReference type="InterPro" id="IPR011936">
    <property type="entry name" value="Myxo_disulph_rpt"/>
</dbReference>
<evidence type="ECO:0000256" key="1">
    <source>
        <dbReference type="ARBA" id="ARBA00022729"/>
    </source>
</evidence>
<dbReference type="GeneID" id="5034833"/>
<dbReference type="NCBIfam" id="TIGR02232">
    <property type="entry name" value="myxo_disulf_rpt"/>
    <property type="match status" value="2"/>
</dbReference>
<reference evidence="5 6" key="1">
    <citation type="journal article" date="2006" name="Nature">
        <title>Global trends of whole-genome duplications revealed by the ciliate Paramecium tetraurelia.</title>
        <authorList>
            <consortium name="Genoscope"/>
            <person name="Aury J.-M."/>
            <person name="Jaillon O."/>
            <person name="Duret L."/>
            <person name="Noel B."/>
            <person name="Jubin C."/>
            <person name="Porcel B.M."/>
            <person name="Segurens B."/>
            <person name="Daubin V."/>
            <person name="Anthouard V."/>
            <person name="Aiach N."/>
            <person name="Arnaiz O."/>
            <person name="Billaut A."/>
            <person name="Beisson J."/>
            <person name="Blanc I."/>
            <person name="Bouhouche K."/>
            <person name="Camara F."/>
            <person name="Duharcourt S."/>
            <person name="Guigo R."/>
            <person name="Gogendeau D."/>
            <person name="Katinka M."/>
            <person name="Keller A.-M."/>
            <person name="Kissmehl R."/>
            <person name="Klotz C."/>
            <person name="Koll F."/>
            <person name="Le Moue A."/>
            <person name="Lepere C."/>
            <person name="Malinsky S."/>
            <person name="Nowacki M."/>
            <person name="Nowak J.K."/>
            <person name="Plattner H."/>
            <person name="Poulain J."/>
            <person name="Ruiz F."/>
            <person name="Serrano V."/>
            <person name="Zagulski M."/>
            <person name="Dessen P."/>
            <person name="Betermier M."/>
            <person name="Weissenbach J."/>
            <person name="Scarpelli C."/>
            <person name="Schachter V."/>
            <person name="Sperling L."/>
            <person name="Meyer E."/>
            <person name="Cohen J."/>
            <person name="Wincker P."/>
        </authorList>
    </citation>
    <scope>NUCLEOTIDE SEQUENCE [LARGE SCALE GENOMIC DNA]</scope>
    <source>
        <strain evidence="5 6">Stock d4-2</strain>
    </source>
</reference>
<dbReference type="Proteomes" id="UP000000600">
    <property type="component" value="Unassembled WGS sequence"/>
</dbReference>
<dbReference type="AlphaFoldDB" id="A0DF34"/>
<keyword evidence="4" id="KW-1133">Transmembrane helix</keyword>
<name>A0DF34_PARTE</name>
<evidence type="ECO:0008006" key="7">
    <source>
        <dbReference type="Google" id="ProtNLM"/>
    </source>
</evidence>
<keyword evidence="2" id="KW-0677">Repeat</keyword>
<evidence type="ECO:0000256" key="4">
    <source>
        <dbReference type="SAM" id="Phobius"/>
    </source>
</evidence>
<evidence type="ECO:0000313" key="5">
    <source>
        <dbReference type="EMBL" id="CAK81651.1"/>
    </source>
</evidence>
<dbReference type="InParanoid" id="A0DF34"/>
<dbReference type="InterPro" id="IPR009030">
    <property type="entry name" value="Growth_fac_rcpt_cys_sf"/>
</dbReference>
<feature type="transmembrane region" description="Helical" evidence="4">
    <location>
        <begin position="600"/>
        <end position="619"/>
    </location>
</feature>
<sequence length="673" mass="78160">FFIENMCISDQQINENFVEQIEQGFFENRINYLEKNDLKSEFLVEQLETGFFNNWSNYLVNNGLQCYQSLFEKLETGFLNNWTNYLEKNGFQCENLLKQIKTGFFDNWINYLGKIEFQSEDLVKQLQNDFFNNWTNYLEKNGFQCQPNFQQQSILQQYQQYSLLQIDYYGLDIISSISICYFSNYLIIQNYQQDSQTECEQDYKFSPNKRQCAQSCNCQDLASLQNNNCYNCMQNCSLECLMCIQDKCQACLEGWQLVDNKCQQICGDNQIALYSNEQCDDGNQIIDDGCNECQFLCGSFCQFCDKELNCIICEPNFKLLNSQCQPICGDKIAISGLEECDDGNDIQYDGCFECQFQCSYGCKVCEFGKCQDKCKVEEEFINGQCIQKVQTINQTQDYQTESQQYEQKIVFCDGDLCLECQSDYILENNKCFSCGNGIQNQDEECDDGNRINSDGCSNQCKIEENWNCINSFSFFSLCFPTTKISVVFLNSTLNIQYVKLSYTKEILILIQLILNLLIIISVFFLQLKQSQMRLGISIMNQKFKLTNNLSQNPILEVNVDLILLDENDLPVQPSSQQIELSAPLVLNQAQVEVSQNFQKFGYNIMLALGSFAIFAFLLGSPQQFLEILDTLQFYSYLKFINVEYPENLQIYFQSSELISVDPILQFLEVKEQF</sequence>
<evidence type="ECO:0000256" key="2">
    <source>
        <dbReference type="ARBA" id="ARBA00022737"/>
    </source>
</evidence>
<gene>
    <name evidence="5" type="ORF">GSPATT00039470001</name>
</gene>
<dbReference type="PANTHER" id="PTHR38934">
    <property type="entry name" value="HYPHALLY REGULATED CELL WALL PROTEIN 1"/>
    <property type="match status" value="1"/>
</dbReference>
<feature type="non-terminal residue" evidence="5">
    <location>
        <position position="1"/>
    </location>
</feature>
<evidence type="ECO:0000313" key="6">
    <source>
        <dbReference type="Proteomes" id="UP000000600"/>
    </source>
</evidence>
<accession>A0DF34</accession>
<keyword evidence="1" id="KW-0732">Signal</keyword>
<dbReference type="EMBL" id="CT868414">
    <property type="protein sequence ID" value="CAK81651.1"/>
    <property type="molecule type" value="Genomic_DNA"/>
</dbReference>
<dbReference type="eggNOG" id="ENOG502S6T0">
    <property type="taxonomic scope" value="Eukaryota"/>
</dbReference>
<dbReference type="RefSeq" id="XP_001449048.1">
    <property type="nucleotide sequence ID" value="XM_001449011.2"/>
</dbReference>
<dbReference type="PANTHER" id="PTHR38934:SF6">
    <property type="entry name" value="CHROMOSOME UNDETERMINED SCAFFOLD_176, WHOLE GENOME SHOTGUN SEQUENCE"/>
    <property type="match status" value="1"/>
</dbReference>
<evidence type="ECO:0000256" key="3">
    <source>
        <dbReference type="ARBA" id="ARBA00023157"/>
    </source>
</evidence>
<organism evidence="5 6">
    <name type="scientific">Paramecium tetraurelia</name>
    <dbReference type="NCBI Taxonomy" id="5888"/>
    <lineage>
        <taxon>Eukaryota</taxon>
        <taxon>Sar</taxon>
        <taxon>Alveolata</taxon>
        <taxon>Ciliophora</taxon>
        <taxon>Intramacronucleata</taxon>
        <taxon>Oligohymenophorea</taxon>
        <taxon>Peniculida</taxon>
        <taxon>Parameciidae</taxon>
        <taxon>Paramecium</taxon>
    </lineage>
</organism>
<proteinExistence type="predicted"/>
<keyword evidence="4" id="KW-0812">Transmembrane</keyword>
<keyword evidence="6" id="KW-1185">Reference proteome</keyword>